<organism evidence="1 2">
    <name type="scientific">Nitrospirillum viridazoti CBAmc</name>
    <dbReference type="NCBI Taxonomy" id="1441467"/>
    <lineage>
        <taxon>Bacteria</taxon>
        <taxon>Pseudomonadati</taxon>
        <taxon>Pseudomonadota</taxon>
        <taxon>Alphaproteobacteria</taxon>
        <taxon>Rhodospirillales</taxon>
        <taxon>Azospirillaceae</taxon>
        <taxon>Nitrospirillum</taxon>
        <taxon>Nitrospirillum viridazoti</taxon>
    </lineage>
</organism>
<evidence type="ECO:0000313" key="1">
    <source>
        <dbReference type="EMBL" id="ASG21686.1"/>
    </source>
</evidence>
<name>A0A248JT46_9PROT</name>
<dbReference type="AlphaFoldDB" id="A0A248JT46"/>
<dbReference type="Proteomes" id="UP000197153">
    <property type="component" value="Chromosome 1"/>
</dbReference>
<reference evidence="1 2" key="1">
    <citation type="submission" date="2017-06" db="EMBL/GenBank/DDBJ databases">
        <title>Complete genome sequence of Nitrospirillum amazonense strain CBAmC, an endophytic nitrogen-fixing and plant growth-promoting bacterium, isolated from sugarcane.</title>
        <authorList>
            <person name="Schwab S."/>
            <person name="dos Santos Teixeira K.R."/>
            <person name="Simoes Araujo J.L."/>
            <person name="Soares Vidal M."/>
            <person name="Borges de Freitas H.R."/>
            <person name="Rivello Crivelaro A.L."/>
            <person name="Bueno de Camargo Nunes A."/>
            <person name="dos Santos C.M."/>
            <person name="Palmeira da Silva Rosa D."/>
            <person name="da Silva Padilha D."/>
            <person name="da Silva E."/>
            <person name="Araujo Terra L."/>
            <person name="Soares Mendes V."/>
            <person name="Farinelli L."/>
            <person name="Magalhaes Cruz L."/>
            <person name="Baldani J.I."/>
        </authorList>
    </citation>
    <scope>NUCLEOTIDE SEQUENCE [LARGE SCALE GENOMIC DNA]</scope>
    <source>
        <strain evidence="1 2">CBAmC</strain>
    </source>
</reference>
<sequence>MTDPAFTDSIGAQWQTLARDATRLSDAKFLQIYALLEQLGEKPGIAGAFDAMRPRLTQLRPPRRPTVSRLFFRPAEDLFDDPGVYTRRLQRVSRGTLPTAWKLVRARLDGGMVDGVAQGILKADPRDPRVMARVAAPLWEAGAQALAAIADEAENNLRFMVDNFGRDDDVLRQIQTLRDVLLLGGIIEDLKQRLPERPIGDLAESHVEAIKSVMAQLGGAESPQAAAPVLLVLTARMLRPGVILKMLTDMRVTGNSQAQRDALTRDLSGVVVGNLLRQTGTMAKPPEPAPGATPGAAPLPKDPVQQLGSLAAVAERLTDGLTSVNDSVAILRDKKIVDRVAAARSEIGEFVLTTVLGDVEKTLAGLMYSAGGVSTPPDEMKKAEATVLALKRSAKLAGHLGIQREVTAKITEIRREIDRQTERMMAAPGARGDPEVRRQMFNNLRLVEILAGSDEAERMYRDWNRRLS</sequence>
<accession>A0A248JT46</accession>
<keyword evidence="2" id="KW-1185">Reference proteome</keyword>
<evidence type="ECO:0000313" key="2">
    <source>
        <dbReference type="Proteomes" id="UP000197153"/>
    </source>
</evidence>
<dbReference type="KEGG" id="nao:Y958_13395"/>
<dbReference type="EMBL" id="CP022110">
    <property type="protein sequence ID" value="ASG21686.1"/>
    <property type="molecule type" value="Genomic_DNA"/>
</dbReference>
<proteinExistence type="predicted"/>
<gene>
    <name evidence="1" type="ORF">Y958_13395</name>
</gene>
<protein>
    <submittedName>
        <fullName evidence="1">Uncharacterized protein</fullName>
    </submittedName>
</protein>
<dbReference type="RefSeq" id="WP_088872361.1">
    <property type="nucleotide sequence ID" value="NZ_CP022110.1"/>
</dbReference>